<sequence length="156" mass="17068">MSITSLLNPAGSSRPESPSSETSSRWPSPSALSSSSASTSGSAVAMQSPAAAYYSDRVVMTAAGHAIPGAKPPQMQRLRLPAHVVTEFVRARPKGTVYFRPFQSGLDARAKRAVEDFRVFPFGRIEEYCRHIPYASGKKDFHQKTGREGFEGTYRR</sequence>
<dbReference type="OrthoDB" id="5562739at2759"/>
<protein>
    <submittedName>
        <fullName evidence="2">Uncharacterized protein</fullName>
    </submittedName>
</protein>
<reference evidence="2 3" key="1">
    <citation type="journal article" date="2011" name="Proc. Natl. Acad. Sci. U.S.A.">
        <title>Genome and transcriptome analyses of the mountain pine beetle-fungal symbiont Grosmannia clavigera, a lodgepole pine pathogen.</title>
        <authorList>
            <person name="DiGuistini S."/>
            <person name="Wang Y."/>
            <person name="Liao N.Y."/>
            <person name="Taylor G."/>
            <person name="Tanguay P."/>
            <person name="Feau N."/>
            <person name="Henrissat B."/>
            <person name="Chan S.K."/>
            <person name="Hesse-Orce U."/>
            <person name="Alamouti S.M."/>
            <person name="Tsui C.K.M."/>
            <person name="Docking R.T."/>
            <person name="Levasseur A."/>
            <person name="Haridas S."/>
            <person name="Robertson G."/>
            <person name="Birol I."/>
            <person name="Holt R.A."/>
            <person name="Marra M.A."/>
            <person name="Hamelin R.C."/>
            <person name="Hirst M."/>
            <person name="Jones S.J.M."/>
            <person name="Bohlmann J."/>
            <person name="Breuil C."/>
        </authorList>
    </citation>
    <scope>NUCLEOTIDE SEQUENCE [LARGE SCALE GENOMIC DNA]</scope>
    <source>
        <strain evidence="3">kw1407 / UAMH 11150</strain>
    </source>
</reference>
<accession>F0XAE8</accession>
<dbReference type="HOGENOM" id="CLU_1686783_0_0_1"/>
<organism evidence="3">
    <name type="scientific">Grosmannia clavigera (strain kw1407 / UAMH 11150)</name>
    <name type="common">Blue stain fungus</name>
    <name type="synonym">Graphiocladiella clavigera</name>
    <dbReference type="NCBI Taxonomy" id="655863"/>
    <lineage>
        <taxon>Eukaryota</taxon>
        <taxon>Fungi</taxon>
        <taxon>Dikarya</taxon>
        <taxon>Ascomycota</taxon>
        <taxon>Pezizomycotina</taxon>
        <taxon>Sordariomycetes</taxon>
        <taxon>Sordariomycetidae</taxon>
        <taxon>Ophiostomatales</taxon>
        <taxon>Ophiostomataceae</taxon>
        <taxon>Leptographium</taxon>
    </lineage>
</organism>
<feature type="compositionally biased region" description="Polar residues" evidence="1">
    <location>
        <begin position="1"/>
        <end position="11"/>
    </location>
</feature>
<feature type="compositionally biased region" description="Low complexity" evidence="1">
    <location>
        <begin position="12"/>
        <end position="41"/>
    </location>
</feature>
<name>F0XAE8_GROCL</name>
<proteinExistence type="predicted"/>
<dbReference type="EMBL" id="GL629735">
    <property type="protein sequence ID" value="EFX06052.1"/>
    <property type="molecule type" value="Genomic_DNA"/>
</dbReference>
<dbReference type="AlphaFoldDB" id="F0XAE8"/>
<dbReference type="Proteomes" id="UP000007796">
    <property type="component" value="Unassembled WGS sequence"/>
</dbReference>
<dbReference type="InParanoid" id="F0XAE8"/>
<keyword evidence="3" id="KW-1185">Reference proteome</keyword>
<gene>
    <name evidence="2" type="ORF">CMQ_4121</name>
</gene>
<evidence type="ECO:0000313" key="3">
    <source>
        <dbReference type="Proteomes" id="UP000007796"/>
    </source>
</evidence>
<dbReference type="GeneID" id="25977298"/>
<evidence type="ECO:0000313" key="2">
    <source>
        <dbReference type="EMBL" id="EFX06052.1"/>
    </source>
</evidence>
<dbReference type="STRING" id="655863.F0XAE8"/>
<dbReference type="eggNOG" id="ENOG502S1IW">
    <property type="taxonomic scope" value="Eukaryota"/>
</dbReference>
<feature type="region of interest" description="Disordered" evidence="1">
    <location>
        <begin position="1"/>
        <end position="41"/>
    </location>
</feature>
<dbReference type="RefSeq" id="XP_014175534.1">
    <property type="nucleotide sequence ID" value="XM_014320059.1"/>
</dbReference>
<evidence type="ECO:0000256" key="1">
    <source>
        <dbReference type="SAM" id="MobiDB-lite"/>
    </source>
</evidence>